<dbReference type="KEGG" id="pbal:CPBP_01045"/>
<name>A0A7L9RUN6_9PROT</name>
<sequence length="412" mass="45204">MKTVLLLSMCVASVTLSFGRASSETSRRSSQAEELMTSLAAIKAATAKIEQCLAVDDVAMMSSVDSDTTSERSNSPMQEAPNGVSISQETLNALVKNVYTLAIAGVKKTEDFELENVKMTQIVQLSKQIQIMLTPEQAIADELGAQFLNISSSGDVKRLREMIVAAATASEPLIHEYKKYFKSKSHKRYVERLKTMQTDLNKAAAGMITNIVVDKARSKDVPEGVYCISPLGQSLINRFAKEYVKLGLVRQHAVNDDKSLMVLDADNPITTDSLEDEVVMHVIKTITQLATHQLDLSQSGVLFDYMLLLKSGVNLAALSHKDYIVSGRKVFPAELKDGQYFFDKKSEDVQTLTDEELLALTGSVQSLFREALALCKLTSPKFAPVRMMLKAKMDLTAIVAASTEDVQEAATE</sequence>
<dbReference type="Proteomes" id="UP000594001">
    <property type="component" value="Chromosome"/>
</dbReference>
<evidence type="ECO:0000313" key="2">
    <source>
        <dbReference type="EMBL" id="QOL20261.1"/>
    </source>
</evidence>
<keyword evidence="3" id="KW-1185">Reference proteome</keyword>
<reference evidence="2 3" key="1">
    <citation type="submission" date="2020-06" db="EMBL/GenBank/DDBJ databases">
        <title>The endosymbiont of the kinetoplastid Bodo saltans is a Paracaedibacter-like alpha-proteobacterium possessing a putative toxin-antitoxin system.</title>
        <authorList>
            <person name="Midha S."/>
            <person name="Rigden D.J."/>
            <person name="Siozios S."/>
            <person name="Hurst G.D.D."/>
            <person name="Jackson A.P."/>
        </authorList>
    </citation>
    <scope>NUCLEOTIDE SEQUENCE [LARGE SCALE GENOMIC DNA]</scope>
    <source>
        <strain evidence="2">Lake Konstanz</strain>
    </source>
</reference>
<evidence type="ECO:0000313" key="3">
    <source>
        <dbReference type="Proteomes" id="UP000594001"/>
    </source>
</evidence>
<proteinExistence type="predicted"/>
<organism evidence="2 3">
    <name type="scientific">Candidatus Bodocaedibacter vickermanii</name>
    <dbReference type="NCBI Taxonomy" id="2741701"/>
    <lineage>
        <taxon>Bacteria</taxon>
        <taxon>Pseudomonadati</taxon>
        <taxon>Pseudomonadota</taxon>
        <taxon>Alphaproteobacteria</taxon>
        <taxon>Holosporales</taxon>
        <taxon>Candidatus Paracaedibacteraceae</taxon>
        <taxon>Candidatus Bodocaedibacter</taxon>
    </lineage>
</organism>
<feature type="region of interest" description="Disordered" evidence="1">
    <location>
        <begin position="64"/>
        <end position="83"/>
    </location>
</feature>
<dbReference type="AlphaFoldDB" id="A0A7L9RUN6"/>
<accession>A0A7L9RUN6</accession>
<dbReference type="EMBL" id="CP054719">
    <property type="protein sequence ID" value="QOL20261.1"/>
    <property type="molecule type" value="Genomic_DNA"/>
</dbReference>
<gene>
    <name evidence="2" type="ORF">CPBP_01045</name>
</gene>
<evidence type="ECO:0000256" key="1">
    <source>
        <dbReference type="SAM" id="MobiDB-lite"/>
    </source>
</evidence>
<protein>
    <submittedName>
        <fullName evidence="2">Uncharacterized protein</fullName>
    </submittedName>
</protein>
<dbReference type="RefSeq" id="WP_350331812.1">
    <property type="nucleotide sequence ID" value="NZ_CP054719.1"/>
</dbReference>